<dbReference type="PANTHER" id="PTHR34222">
    <property type="entry name" value="GAG_PRE-INTEGRS DOMAIN-CONTAINING PROTEIN"/>
    <property type="match status" value="1"/>
</dbReference>
<feature type="region of interest" description="Disordered" evidence="1">
    <location>
        <begin position="304"/>
        <end position="324"/>
    </location>
</feature>
<dbReference type="Proteomes" id="UP001151760">
    <property type="component" value="Unassembled WGS sequence"/>
</dbReference>
<evidence type="ECO:0000313" key="3">
    <source>
        <dbReference type="Proteomes" id="UP001151760"/>
    </source>
</evidence>
<dbReference type="CDD" id="cd09272">
    <property type="entry name" value="RNase_HI_RT_Ty1"/>
    <property type="match status" value="1"/>
</dbReference>
<accession>A0ABQ5E468</accession>
<keyword evidence="3" id="KW-1185">Reference proteome</keyword>
<sequence length="583" mass="66090">MINLINKGTMNIDDKDKANKDILPKKPELNDDMYNWVIAKYGKPSDSWTDSQFESIADDDTAMHIALQVRNKMCFVDGTCTKISISDDLYLSQVYSKNAAEVWKELKETYDKLDGSILFNLTMKNNNFKQNGLLVSEYYHKLNSLWREFDILTKLSPCTCDVKTELGKHDQLMKQMQFLMGLDDVYLPIRSSLLTHTELPDVKDAFLIICRDQSHRGLGSRIGVQKPTVSSFVSKTFENQNKNQNRNNNNGSNNQNVSNNQNNSGFNNQNNKGQYNSSSCKNYGMKGHTIDRCFEIIGYPNGFKRNQNGKNSSNNKGYSSNSVDVQKNSSELNITVGHPNGTTAKIRKVGNLKLTSNIVLFDVLVIPEYYVSLLFVNKLVRDSKLHVGFDEYECIIQDLKRENISGTGSEAGGLYVFNTECEYWAVWDYLLKTKDEVYDHLVSFIKLIATQFSKVVKVISQASSPNDDGGEPSGSNIGSESESDDTAREQSSDYDQGSMQICEEDFYEENVFENYDVPTNLFKTEESNTRESNTLRRYLNGCLVSWKSKKQATLSKSSTEAEYRSMAAATCELMWVVNILKDL</sequence>
<dbReference type="PANTHER" id="PTHR34222:SF99">
    <property type="entry name" value="PROTEIN, PUTATIVE-RELATED"/>
    <property type="match status" value="1"/>
</dbReference>
<feature type="compositionally biased region" description="Low complexity" evidence="1">
    <location>
        <begin position="308"/>
        <end position="322"/>
    </location>
</feature>
<evidence type="ECO:0000256" key="1">
    <source>
        <dbReference type="SAM" id="MobiDB-lite"/>
    </source>
</evidence>
<feature type="region of interest" description="Disordered" evidence="1">
    <location>
        <begin position="239"/>
        <end position="278"/>
    </location>
</feature>
<organism evidence="2 3">
    <name type="scientific">Tanacetum coccineum</name>
    <dbReference type="NCBI Taxonomy" id="301880"/>
    <lineage>
        <taxon>Eukaryota</taxon>
        <taxon>Viridiplantae</taxon>
        <taxon>Streptophyta</taxon>
        <taxon>Embryophyta</taxon>
        <taxon>Tracheophyta</taxon>
        <taxon>Spermatophyta</taxon>
        <taxon>Magnoliopsida</taxon>
        <taxon>eudicotyledons</taxon>
        <taxon>Gunneridae</taxon>
        <taxon>Pentapetalae</taxon>
        <taxon>asterids</taxon>
        <taxon>campanulids</taxon>
        <taxon>Asterales</taxon>
        <taxon>Asteraceae</taxon>
        <taxon>Asteroideae</taxon>
        <taxon>Anthemideae</taxon>
        <taxon>Anthemidinae</taxon>
        <taxon>Tanacetum</taxon>
    </lineage>
</organism>
<dbReference type="EMBL" id="BQNB010015846">
    <property type="protein sequence ID" value="GJT44814.1"/>
    <property type="molecule type" value="Genomic_DNA"/>
</dbReference>
<comment type="caution">
    <text evidence="2">The sequence shown here is derived from an EMBL/GenBank/DDBJ whole genome shotgun (WGS) entry which is preliminary data.</text>
</comment>
<reference evidence="2" key="2">
    <citation type="submission" date="2022-01" db="EMBL/GenBank/DDBJ databases">
        <authorList>
            <person name="Yamashiro T."/>
            <person name="Shiraishi A."/>
            <person name="Satake H."/>
            <person name="Nakayama K."/>
        </authorList>
    </citation>
    <scope>NUCLEOTIDE SEQUENCE</scope>
</reference>
<protein>
    <submittedName>
        <fullName evidence="2">Uncharacterized protein</fullName>
    </submittedName>
</protein>
<evidence type="ECO:0000313" key="2">
    <source>
        <dbReference type="EMBL" id="GJT44814.1"/>
    </source>
</evidence>
<feature type="compositionally biased region" description="Low complexity" evidence="1">
    <location>
        <begin position="239"/>
        <end position="274"/>
    </location>
</feature>
<name>A0ABQ5E468_9ASTR</name>
<feature type="region of interest" description="Disordered" evidence="1">
    <location>
        <begin position="462"/>
        <end position="495"/>
    </location>
</feature>
<gene>
    <name evidence="2" type="ORF">Tco_0953529</name>
</gene>
<reference evidence="2" key="1">
    <citation type="journal article" date="2022" name="Int. J. Mol. Sci.">
        <title>Draft Genome of Tanacetum Coccineum: Genomic Comparison of Closely Related Tanacetum-Family Plants.</title>
        <authorList>
            <person name="Yamashiro T."/>
            <person name="Shiraishi A."/>
            <person name="Nakayama K."/>
            <person name="Satake H."/>
        </authorList>
    </citation>
    <scope>NUCLEOTIDE SEQUENCE</scope>
</reference>
<proteinExistence type="predicted"/>